<dbReference type="InterPro" id="IPR005135">
    <property type="entry name" value="Endo/exonuclease/phosphatase"/>
</dbReference>
<dbReference type="OrthoDB" id="412787at2759"/>
<evidence type="ECO:0000259" key="3">
    <source>
        <dbReference type="Pfam" id="PF03372"/>
    </source>
</evidence>
<keyword evidence="6" id="KW-1185">Reference proteome</keyword>
<reference evidence="6" key="2">
    <citation type="submission" date="2012-11" db="EMBL/GenBank/DDBJ databases">
        <authorList>
            <person name="Kuo A."/>
            <person name="Curtis B.A."/>
            <person name="Tanifuji G."/>
            <person name="Burki F."/>
            <person name="Gruber A."/>
            <person name="Irimia M."/>
            <person name="Maruyama S."/>
            <person name="Arias M.C."/>
            <person name="Ball S.G."/>
            <person name="Gile G.H."/>
            <person name="Hirakawa Y."/>
            <person name="Hopkins J.F."/>
            <person name="Rensing S.A."/>
            <person name="Schmutz J."/>
            <person name="Symeonidi A."/>
            <person name="Elias M."/>
            <person name="Eveleigh R.J."/>
            <person name="Herman E.K."/>
            <person name="Klute M.J."/>
            <person name="Nakayama T."/>
            <person name="Obornik M."/>
            <person name="Reyes-Prieto A."/>
            <person name="Armbrust E.V."/>
            <person name="Aves S.J."/>
            <person name="Beiko R.G."/>
            <person name="Coutinho P."/>
            <person name="Dacks J.B."/>
            <person name="Durnford D.G."/>
            <person name="Fast N.M."/>
            <person name="Green B.R."/>
            <person name="Grisdale C."/>
            <person name="Hempe F."/>
            <person name="Henrissat B."/>
            <person name="Hoppner M.P."/>
            <person name="Ishida K.-I."/>
            <person name="Kim E."/>
            <person name="Koreny L."/>
            <person name="Kroth P.G."/>
            <person name="Liu Y."/>
            <person name="Malik S.-B."/>
            <person name="Maier U.G."/>
            <person name="McRose D."/>
            <person name="Mock T."/>
            <person name="Neilson J.A."/>
            <person name="Onodera N.T."/>
            <person name="Poole A.M."/>
            <person name="Pritham E.J."/>
            <person name="Richards T.A."/>
            <person name="Rocap G."/>
            <person name="Roy S.W."/>
            <person name="Sarai C."/>
            <person name="Schaack S."/>
            <person name="Shirato S."/>
            <person name="Slamovits C.H."/>
            <person name="Spencer D.F."/>
            <person name="Suzuki S."/>
            <person name="Worden A.Z."/>
            <person name="Zauner S."/>
            <person name="Barry K."/>
            <person name="Bell C."/>
            <person name="Bharti A.K."/>
            <person name="Crow J.A."/>
            <person name="Grimwood J."/>
            <person name="Kramer R."/>
            <person name="Lindquist E."/>
            <person name="Lucas S."/>
            <person name="Salamov A."/>
            <person name="McFadden G.I."/>
            <person name="Lane C.E."/>
            <person name="Keeling P.J."/>
            <person name="Gray M.W."/>
            <person name="Grigoriev I.V."/>
            <person name="Archibald J.M."/>
        </authorList>
    </citation>
    <scope>NUCLEOTIDE SEQUENCE</scope>
    <source>
        <strain evidence="6">CCMP2712</strain>
    </source>
</reference>
<dbReference type="Proteomes" id="UP000011087">
    <property type="component" value="Unassembled WGS sequence"/>
</dbReference>
<dbReference type="GeneID" id="17298190"/>
<evidence type="ECO:0000313" key="5">
    <source>
        <dbReference type="EnsemblProtists" id="EKX41469"/>
    </source>
</evidence>
<dbReference type="PANTHER" id="PTHR12121:SF37">
    <property type="entry name" value="2',5'-PHOSPHODIESTERASE 12"/>
    <property type="match status" value="1"/>
</dbReference>
<dbReference type="InterPro" id="IPR036691">
    <property type="entry name" value="Endo/exonu/phosph_ase_sf"/>
</dbReference>
<feature type="signal peptide" evidence="2">
    <location>
        <begin position="1"/>
        <end position="22"/>
    </location>
</feature>
<dbReference type="PaxDb" id="55529-EKX41469"/>
<dbReference type="EMBL" id="JH993023">
    <property type="protein sequence ID" value="EKX41469.1"/>
    <property type="molecule type" value="Genomic_DNA"/>
</dbReference>
<dbReference type="RefSeq" id="XP_005828449.1">
    <property type="nucleotide sequence ID" value="XM_005828392.1"/>
</dbReference>
<name>L1IZY0_GUITC</name>
<feature type="region of interest" description="Disordered" evidence="1">
    <location>
        <begin position="146"/>
        <end position="178"/>
    </location>
</feature>
<dbReference type="Pfam" id="PF03372">
    <property type="entry name" value="Exo_endo_phos"/>
    <property type="match status" value="1"/>
</dbReference>
<sequence>MTSNILLNIIGMLSLSCRPCGSFLSPHYFARSFLKGSCKQQRTSLQLLSRFPRIGYSQPWVRAFRSSTSTLHSLQCLGEQNVGPDLPVCLIRCVEGEPHLTGKLSIAGKEKVFHRLQDDALETTVQRLERIAKEERKKVLAQGFKKPKKVKGKGKGRKRQMESTVEEPEGANTEHLPPPVLEDIDVWVEDSRGHRVSEDTMNKLALQDQYLLHVGDETFRMIKNVPEVNALAVEGKPMVGFQLCTDSQLLFASEHASRWEWYRLEVNEDAPDEEGGEGEDVEGKIDSKVLISTSQHYTPTGEDVGKRLMVRLTPGRVDEASGALVQGDAETFTMNRAVHQGPDMSVHEKRWQHCREFDLKKPSKLRIVSYNILADNYANTPFAVENLYRYCDQEYLQIDYRKQVFMWEILQYNAEIVCLQEVCADLYDKYIEPMMRAAGYTGIYTNKITSSRIGCATFFKSDRFSMRGFPIIADLTSEWERDEVLRSLCSGSSESAQNLHRALVRSTTVAQIITLEAKVDQDTEQGRRSRPVVVSNTHLFGNPDAPHVRLVQMASLQNMLKSHCEKLGGANWRSIPMVLCGDFNAPPQEFLHNFLTLGLVDRGHDDWGKGMIFKSLDSRKEREANWFARKTMSTEDYLRETILMSQPEVCAELEQPFVWRQACKDVPATFCTSFATQIVDYIYIAGDGLDVDSSLGSVPAFTEEELKADTGLPSACFPSDHIALVENLYWEES</sequence>
<dbReference type="GO" id="GO:0000175">
    <property type="term" value="F:3'-5'-RNA exonuclease activity"/>
    <property type="evidence" value="ECO:0007669"/>
    <property type="project" value="TreeGrafter"/>
</dbReference>
<gene>
    <name evidence="4" type="ORF">GUITHDRAFT_141954</name>
</gene>
<feature type="compositionally biased region" description="Basic residues" evidence="1">
    <location>
        <begin position="146"/>
        <end position="158"/>
    </location>
</feature>
<dbReference type="HOGENOM" id="CLU_016428_7_2_1"/>
<evidence type="ECO:0000256" key="2">
    <source>
        <dbReference type="SAM" id="SignalP"/>
    </source>
</evidence>
<dbReference type="InterPro" id="IPR050410">
    <property type="entry name" value="CCR4/nocturin_mRNA_transcr"/>
</dbReference>
<organism evidence="4">
    <name type="scientific">Guillardia theta (strain CCMP2712)</name>
    <name type="common">Cryptophyte</name>
    <dbReference type="NCBI Taxonomy" id="905079"/>
    <lineage>
        <taxon>Eukaryota</taxon>
        <taxon>Cryptophyceae</taxon>
        <taxon>Pyrenomonadales</taxon>
        <taxon>Geminigeraceae</taxon>
        <taxon>Guillardia</taxon>
    </lineage>
</organism>
<dbReference type="STRING" id="905079.L1IZY0"/>
<proteinExistence type="predicted"/>
<dbReference type="AlphaFoldDB" id="L1IZY0"/>
<evidence type="ECO:0000313" key="6">
    <source>
        <dbReference type="Proteomes" id="UP000011087"/>
    </source>
</evidence>
<dbReference type="GO" id="GO:0005739">
    <property type="term" value="C:mitochondrion"/>
    <property type="evidence" value="ECO:0007669"/>
    <property type="project" value="TreeGrafter"/>
</dbReference>
<accession>L1IZY0</accession>
<reference evidence="5" key="3">
    <citation type="submission" date="2015-06" db="UniProtKB">
        <authorList>
            <consortium name="EnsemblProtists"/>
        </authorList>
    </citation>
    <scope>IDENTIFICATION</scope>
</reference>
<dbReference type="eggNOG" id="KOG0620">
    <property type="taxonomic scope" value="Eukaryota"/>
</dbReference>
<feature type="domain" description="Endonuclease/exonuclease/phosphatase" evidence="3">
    <location>
        <begin position="409"/>
        <end position="721"/>
    </location>
</feature>
<dbReference type="PANTHER" id="PTHR12121">
    <property type="entry name" value="CARBON CATABOLITE REPRESSOR PROTEIN 4"/>
    <property type="match status" value="1"/>
</dbReference>
<keyword evidence="2" id="KW-0732">Signal</keyword>
<dbReference type="SUPFAM" id="SSF56219">
    <property type="entry name" value="DNase I-like"/>
    <property type="match status" value="1"/>
</dbReference>
<evidence type="ECO:0000256" key="1">
    <source>
        <dbReference type="SAM" id="MobiDB-lite"/>
    </source>
</evidence>
<evidence type="ECO:0000313" key="4">
    <source>
        <dbReference type="EMBL" id="EKX41469.1"/>
    </source>
</evidence>
<dbReference type="KEGG" id="gtt:GUITHDRAFT_141954"/>
<reference evidence="4 6" key="1">
    <citation type="journal article" date="2012" name="Nature">
        <title>Algal genomes reveal evolutionary mosaicism and the fate of nucleomorphs.</title>
        <authorList>
            <consortium name="DOE Joint Genome Institute"/>
            <person name="Curtis B.A."/>
            <person name="Tanifuji G."/>
            <person name="Burki F."/>
            <person name="Gruber A."/>
            <person name="Irimia M."/>
            <person name="Maruyama S."/>
            <person name="Arias M.C."/>
            <person name="Ball S.G."/>
            <person name="Gile G.H."/>
            <person name="Hirakawa Y."/>
            <person name="Hopkins J.F."/>
            <person name="Kuo A."/>
            <person name="Rensing S.A."/>
            <person name="Schmutz J."/>
            <person name="Symeonidi A."/>
            <person name="Elias M."/>
            <person name="Eveleigh R.J."/>
            <person name="Herman E.K."/>
            <person name="Klute M.J."/>
            <person name="Nakayama T."/>
            <person name="Obornik M."/>
            <person name="Reyes-Prieto A."/>
            <person name="Armbrust E.V."/>
            <person name="Aves S.J."/>
            <person name="Beiko R.G."/>
            <person name="Coutinho P."/>
            <person name="Dacks J.B."/>
            <person name="Durnford D.G."/>
            <person name="Fast N.M."/>
            <person name="Green B.R."/>
            <person name="Grisdale C.J."/>
            <person name="Hempel F."/>
            <person name="Henrissat B."/>
            <person name="Hoppner M.P."/>
            <person name="Ishida K."/>
            <person name="Kim E."/>
            <person name="Koreny L."/>
            <person name="Kroth P.G."/>
            <person name="Liu Y."/>
            <person name="Malik S.B."/>
            <person name="Maier U.G."/>
            <person name="McRose D."/>
            <person name="Mock T."/>
            <person name="Neilson J.A."/>
            <person name="Onodera N.T."/>
            <person name="Poole A.M."/>
            <person name="Pritham E.J."/>
            <person name="Richards T.A."/>
            <person name="Rocap G."/>
            <person name="Roy S.W."/>
            <person name="Sarai C."/>
            <person name="Schaack S."/>
            <person name="Shirato S."/>
            <person name="Slamovits C.H."/>
            <person name="Spencer D.F."/>
            <person name="Suzuki S."/>
            <person name="Worden A.Z."/>
            <person name="Zauner S."/>
            <person name="Barry K."/>
            <person name="Bell C."/>
            <person name="Bharti A.K."/>
            <person name="Crow J.A."/>
            <person name="Grimwood J."/>
            <person name="Kramer R."/>
            <person name="Lindquist E."/>
            <person name="Lucas S."/>
            <person name="Salamov A."/>
            <person name="McFadden G.I."/>
            <person name="Lane C.E."/>
            <person name="Keeling P.J."/>
            <person name="Gray M.W."/>
            <person name="Grigoriev I.V."/>
            <person name="Archibald J.M."/>
        </authorList>
    </citation>
    <scope>NUCLEOTIDE SEQUENCE</scope>
    <source>
        <strain evidence="4 6">CCMP2712</strain>
    </source>
</reference>
<protein>
    <recommendedName>
        <fullName evidence="3">Endonuclease/exonuclease/phosphatase domain-containing protein</fullName>
    </recommendedName>
</protein>
<feature type="chain" id="PRO_5008770728" description="Endonuclease/exonuclease/phosphatase domain-containing protein" evidence="2">
    <location>
        <begin position="23"/>
        <end position="733"/>
    </location>
</feature>
<dbReference type="Gene3D" id="3.60.10.10">
    <property type="entry name" value="Endonuclease/exonuclease/phosphatase"/>
    <property type="match status" value="1"/>
</dbReference>
<dbReference type="EnsemblProtists" id="EKX41469">
    <property type="protein sequence ID" value="EKX41469"/>
    <property type="gene ID" value="GUITHDRAFT_141954"/>
</dbReference>
<dbReference type="OMA" id="FRLKSAC"/>
<dbReference type="GO" id="GO:0000288">
    <property type="term" value="P:nuclear-transcribed mRNA catabolic process, deadenylation-dependent decay"/>
    <property type="evidence" value="ECO:0007669"/>
    <property type="project" value="TreeGrafter"/>
</dbReference>